<evidence type="ECO:0000313" key="1">
    <source>
        <dbReference type="EMBL" id="KKK78883.1"/>
    </source>
</evidence>
<proteinExistence type="predicted"/>
<gene>
    <name evidence="1" type="ORF">LCGC14_2839050</name>
</gene>
<sequence>MRDEGQMAATANKDAIVQVFEGVSNKEEIIDAMRRRDRSYIKGVIQCYERYPVNPFLVKFLRKVLQSLPYGASLHS</sequence>
<accession>A0A0F8YC05</accession>
<protein>
    <submittedName>
        <fullName evidence="1">Uncharacterized protein</fullName>
    </submittedName>
</protein>
<dbReference type="EMBL" id="LAZR01054283">
    <property type="protein sequence ID" value="KKK78883.1"/>
    <property type="molecule type" value="Genomic_DNA"/>
</dbReference>
<organism evidence="1">
    <name type="scientific">marine sediment metagenome</name>
    <dbReference type="NCBI Taxonomy" id="412755"/>
    <lineage>
        <taxon>unclassified sequences</taxon>
        <taxon>metagenomes</taxon>
        <taxon>ecological metagenomes</taxon>
    </lineage>
</organism>
<comment type="caution">
    <text evidence="1">The sequence shown here is derived from an EMBL/GenBank/DDBJ whole genome shotgun (WGS) entry which is preliminary data.</text>
</comment>
<reference evidence="1" key="1">
    <citation type="journal article" date="2015" name="Nature">
        <title>Complex archaea that bridge the gap between prokaryotes and eukaryotes.</title>
        <authorList>
            <person name="Spang A."/>
            <person name="Saw J.H."/>
            <person name="Jorgensen S.L."/>
            <person name="Zaremba-Niedzwiedzka K."/>
            <person name="Martijn J."/>
            <person name="Lind A.E."/>
            <person name="van Eijk R."/>
            <person name="Schleper C."/>
            <person name="Guy L."/>
            <person name="Ettema T.J."/>
        </authorList>
    </citation>
    <scope>NUCLEOTIDE SEQUENCE</scope>
</reference>
<dbReference type="AlphaFoldDB" id="A0A0F8YC05"/>
<name>A0A0F8YC05_9ZZZZ</name>